<evidence type="ECO:0000256" key="10">
    <source>
        <dbReference type="RuleBase" id="RU000461"/>
    </source>
</evidence>
<dbReference type="InterPro" id="IPR017972">
    <property type="entry name" value="Cyt_P450_CS"/>
</dbReference>
<evidence type="ECO:0000256" key="11">
    <source>
        <dbReference type="SAM" id="Phobius"/>
    </source>
</evidence>
<keyword evidence="11" id="KW-0472">Membrane</keyword>
<dbReference type="PANTHER" id="PTHR24302">
    <property type="entry name" value="CYTOCHROME P450 FAMILY 3"/>
    <property type="match status" value="1"/>
</dbReference>
<dbReference type="PROSITE" id="PS00086">
    <property type="entry name" value="CYTOCHROME_P450"/>
    <property type="match status" value="1"/>
</dbReference>
<protein>
    <recommendedName>
        <fullName evidence="14">Cytochrome P450</fullName>
    </recommendedName>
</protein>
<dbReference type="Pfam" id="PF00067">
    <property type="entry name" value="p450"/>
    <property type="match status" value="1"/>
</dbReference>
<evidence type="ECO:0000256" key="4">
    <source>
        <dbReference type="ARBA" id="ARBA00022723"/>
    </source>
</evidence>
<dbReference type="GO" id="GO:0008395">
    <property type="term" value="F:steroid hydroxylase activity"/>
    <property type="evidence" value="ECO:0007669"/>
    <property type="project" value="TreeGrafter"/>
</dbReference>
<evidence type="ECO:0000256" key="1">
    <source>
        <dbReference type="ARBA" id="ARBA00001971"/>
    </source>
</evidence>
<keyword evidence="3 9" id="KW-0349">Heme</keyword>
<evidence type="ECO:0000256" key="8">
    <source>
        <dbReference type="ARBA" id="ARBA00043906"/>
    </source>
</evidence>
<comment type="similarity">
    <text evidence="2 10">Belongs to the cytochrome P450 family.</text>
</comment>
<dbReference type="GO" id="GO:0005506">
    <property type="term" value="F:iron ion binding"/>
    <property type="evidence" value="ECO:0007669"/>
    <property type="project" value="InterPro"/>
</dbReference>
<dbReference type="FunFam" id="1.10.630.10:FF:000182">
    <property type="entry name" value="Cytochrome P450 3A4"/>
    <property type="match status" value="1"/>
</dbReference>
<evidence type="ECO:0000256" key="5">
    <source>
        <dbReference type="ARBA" id="ARBA00023002"/>
    </source>
</evidence>
<comment type="caution">
    <text evidence="12">The sequence shown here is derived from an EMBL/GenBank/DDBJ whole genome shotgun (WGS) entry which is preliminary data.</text>
</comment>
<evidence type="ECO:0000256" key="6">
    <source>
        <dbReference type="ARBA" id="ARBA00023004"/>
    </source>
</evidence>
<name>A0AAV2H9H5_LYMST</name>
<keyword evidence="7 10" id="KW-0503">Monooxygenase</keyword>
<dbReference type="Gene3D" id="1.10.630.10">
    <property type="entry name" value="Cytochrome P450"/>
    <property type="match status" value="1"/>
</dbReference>
<reference evidence="12 13" key="1">
    <citation type="submission" date="2024-04" db="EMBL/GenBank/DDBJ databases">
        <authorList>
            <consortium name="Genoscope - CEA"/>
            <person name="William W."/>
        </authorList>
    </citation>
    <scope>NUCLEOTIDE SEQUENCE [LARGE SCALE GENOMIC DNA]</scope>
</reference>
<evidence type="ECO:0000256" key="9">
    <source>
        <dbReference type="PIRSR" id="PIRSR602401-1"/>
    </source>
</evidence>
<dbReference type="InterPro" id="IPR001128">
    <property type="entry name" value="Cyt_P450"/>
</dbReference>
<dbReference type="Proteomes" id="UP001497497">
    <property type="component" value="Unassembled WGS sequence"/>
</dbReference>
<organism evidence="12 13">
    <name type="scientific">Lymnaea stagnalis</name>
    <name type="common">Great pond snail</name>
    <name type="synonym">Helix stagnalis</name>
    <dbReference type="NCBI Taxonomy" id="6523"/>
    <lineage>
        <taxon>Eukaryota</taxon>
        <taxon>Metazoa</taxon>
        <taxon>Spiralia</taxon>
        <taxon>Lophotrochozoa</taxon>
        <taxon>Mollusca</taxon>
        <taxon>Gastropoda</taxon>
        <taxon>Heterobranchia</taxon>
        <taxon>Euthyneura</taxon>
        <taxon>Panpulmonata</taxon>
        <taxon>Hygrophila</taxon>
        <taxon>Lymnaeoidea</taxon>
        <taxon>Lymnaeidae</taxon>
        <taxon>Lymnaea</taxon>
    </lineage>
</organism>
<dbReference type="GO" id="GO:0016705">
    <property type="term" value="F:oxidoreductase activity, acting on paired donors, with incorporation or reduction of molecular oxygen"/>
    <property type="evidence" value="ECO:0007669"/>
    <property type="project" value="InterPro"/>
</dbReference>
<feature type="binding site" description="axial binding residue" evidence="9">
    <location>
        <position position="471"/>
    </location>
    <ligand>
        <name>heme</name>
        <dbReference type="ChEBI" id="CHEBI:30413"/>
    </ligand>
    <ligandPart>
        <name>Fe</name>
        <dbReference type="ChEBI" id="CHEBI:18248"/>
    </ligandPart>
</feature>
<feature type="transmembrane region" description="Helical" evidence="11">
    <location>
        <begin position="6"/>
        <end position="29"/>
    </location>
</feature>
<dbReference type="SUPFAM" id="SSF48264">
    <property type="entry name" value="Cytochrome P450"/>
    <property type="match status" value="1"/>
</dbReference>
<evidence type="ECO:0000256" key="2">
    <source>
        <dbReference type="ARBA" id="ARBA00010617"/>
    </source>
</evidence>
<proteinExistence type="inferred from homology"/>
<gene>
    <name evidence="12" type="ORF">GSLYS_00004502001</name>
</gene>
<sequence length="528" mass="59451">MAILTLLSTNFTLTTLCLLVCVIITWVRYVNSHYTVFKRLGIPGPPPVFLLGNSPAFAKKFPMEVFKDWAKEYGHVFGFYEGLRPSVVVSCPKMAHQILVKHFNIFSTRPVINPFKHEYQDLSLQNVSGPLWKRQRQAVSGGLTAKSIRQMFPVMCDVTNQLITLFELNTENNSEGFYIDDVIERYSLDWFARAALGYHSDALTNENNLQLRYMRASHQSMSVDNPLSGVAKLFPILTPLLKPFDWPHKEVSRLQTDDVKKFLNSIQSKLGEGSNFVSRNIIFNLLTRRVPVADGATSTVTPPHAKSQLNENEIIGEVSGLIGGGVGPISAALTFCIYNLAVHEKEQRSLTEELESIAECKHSVTVDELTKLEAMERFVNETLRIFPVAPGVSRECLEDCIIDGVHFTKGMVVRVMGSTIYSREDLFHRAEDFLPDRFKPENLVKTQTELFLPTVNQSTALMSFGLGPRMCVGQRLALVALKLALARLLQEFQITVSQVTQTPLQVALRPFLVAREGVHIKMIQRKLH</sequence>
<keyword evidence="11" id="KW-0812">Transmembrane</keyword>
<dbReference type="PANTHER" id="PTHR24302:SF15">
    <property type="entry name" value="FATTY-ACID PEROXYGENASE"/>
    <property type="match status" value="1"/>
</dbReference>
<dbReference type="InterPro" id="IPR036396">
    <property type="entry name" value="Cyt_P450_sf"/>
</dbReference>
<dbReference type="PRINTS" id="PR00385">
    <property type="entry name" value="P450"/>
</dbReference>
<evidence type="ECO:0008006" key="14">
    <source>
        <dbReference type="Google" id="ProtNLM"/>
    </source>
</evidence>
<dbReference type="InterPro" id="IPR002401">
    <property type="entry name" value="Cyt_P450_E_grp-I"/>
</dbReference>
<accession>A0AAV2H9H5</accession>
<keyword evidence="5 10" id="KW-0560">Oxidoreductase</keyword>
<keyword evidence="6 9" id="KW-0408">Iron</keyword>
<keyword evidence="4 9" id="KW-0479">Metal-binding</keyword>
<comment type="function">
    <text evidence="8">Cytochromes P450 are a group of heme-thiolate monooxygenases. They oxidize a variety of structurally unrelated compounds, including steroids, fatty acids, and xenobiotics.</text>
</comment>
<evidence type="ECO:0000256" key="7">
    <source>
        <dbReference type="ARBA" id="ARBA00023033"/>
    </source>
</evidence>
<dbReference type="InterPro" id="IPR050705">
    <property type="entry name" value="Cytochrome_P450_3A"/>
</dbReference>
<evidence type="ECO:0000313" key="12">
    <source>
        <dbReference type="EMBL" id="CAL1530369.1"/>
    </source>
</evidence>
<keyword evidence="13" id="KW-1185">Reference proteome</keyword>
<dbReference type="EMBL" id="CAXITT010000068">
    <property type="protein sequence ID" value="CAL1530369.1"/>
    <property type="molecule type" value="Genomic_DNA"/>
</dbReference>
<evidence type="ECO:0000313" key="13">
    <source>
        <dbReference type="Proteomes" id="UP001497497"/>
    </source>
</evidence>
<dbReference type="PRINTS" id="PR00463">
    <property type="entry name" value="EP450I"/>
</dbReference>
<evidence type="ECO:0000256" key="3">
    <source>
        <dbReference type="ARBA" id="ARBA00022617"/>
    </source>
</evidence>
<keyword evidence="11" id="KW-1133">Transmembrane helix</keyword>
<dbReference type="AlphaFoldDB" id="A0AAV2H9H5"/>
<comment type="cofactor">
    <cofactor evidence="1 9">
        <name>heme</name>
        <dbReference type="ChEBI" id="CHEBI:30413"/>
    </cofactor>
</comment>
<dbReference type="GO" id="GO:0020037">
    <property type="term" value="F:heme binding"/>
    <property type="evidence" value="ECO:0007669"/>
    <property type="project" value="InterPro"/>
</dbReference>